<proteinExistence type="predicted"/>
<organism evidence="4 5">
    <name type="scientific">Linum tenue</name>
    <dbReference type="NCBI Taxonomy" id="586396"/>
    <lineage>
        <taxon>Eukaryota</taxon>
        <taxon>Viridiplantae</taxon>
        <taxon>Streptophyta</taxon>
        <taxon>Embryophyta</taxon>
        <taxon>Tracheophyta</taxon>
        <taxon>Spermatophyta</taxon>
        <taxon>Magnoliopsida</taxon>
        <taxon>eudicotyledons</taxon>
        <taxon>Gunneridae</taxon>
        <taxon>Pentapetalae</taxon>
        <taxon>rosids</taxon>
        <taxon>fabids</taxon>
        <taxon>Malpighiales</taxon>
        <taxon>Linaceae</taxon>
        <taxon>Linum</taxon>
    </lineage>
</organism>
<gene>
    <name evidence="4" type="ORF">LITE_LOCUS15202</name>
</gene>
<evidence type="ECO:0000313" key="4">
    <source>
        <dbReference type="EMBL" id="CAI0411506.1"/>
    </source>
</evidence>
<dbReference type="GO" id="GO:0016020">
    <property type="term" value="C:membrane"/>
    <property type="evidence" value="ECO:0007669"/>
    <property type="project" value="InterPro"/>
</dbReference>
<feature type="domain" description="FAE" evidence="3">
    <location>
        <begin position="7"/>
        <end position="111"/>
    </location>
</feature>
<comment type="caution">
    <text evidence="4">The sequence shown here is derived from an EMBL/GenBank/DDBJ whole genome shotgun (WGS) entry which is preliminary data.</text>
</comment>
<dbReference type="InterPro" id="IPR013601">
    <property type="entry name" value="FAE1_typ3_polyketide_synth"/>
</dbReference>
<dbReference type="EMBL" id="CAMGYJ010000005">
    <property type="protein sequence ID" value="CAI0411506.1"/>
    <property type="molecule type" value="Genomic_DNA"/>
</dbReference>
<accession>A0AAV0JSC9</accession>
<evidence type="ECO:0000313" key="5">
    <source>
        <dbReference type="Proteomes" id="UP001154282"/>
    </source>
</evidence>
<name>A0AAV0JSC9_9ROSI</name>
<evidence type="ECO:0000256" key="1">
    <source>
        <dbReference type="ARBA" id="ARBA00023315"/>
    </source>
</evidence>
<dbReference type="InterPro" id="IPR012392">
    <property type="entry name" value="3-ktacl-CoA_syn"/>
</dbReference>
<dbReference type="GO" id="GO:0009922">
    <property type="term" value="F:fatty acid elongase activity"/>
    <property type="evidence" value="ECO:0007669"/>
    <property type="project" value="UniProtKB-EC"/>
</dbReference>
<evidence type="ECO:0000259" key="3">
    <source>
        <dbReference type="Pfam" id="PF08392"/>
    </source>
</evidence>
<dbReference type="InterPro" id="IPR016039">
    <property type="entry name" value="Thiolase-like"/>
</dbReference>
<evidence type="ECO:0000256" key="2">
    <source>
        <dbReference type="ARBA" id="ARBA00047375"/>
    </source>
</evidence>
<protein>
    <recommendedName>
        <fullName evidence="3">FAE domain-containing protein</fullName>
    </recommendedName>
</protein>
<dbReference type="AlphaFoldDB" id="A0AAV0JSC9"/>
<keyword evidence="5" id="KW-1185">Reference proteome</keyword>
<keyword evidence="1" id="KW-0012">Acyltransferase</keyword>
<dbReference type="Proteomes" id="UP001154282">
    <property type="component" value="Unassembled WGS sequence"/>
</dbReference>
<sequence length="170" mass="18547">MSATRPLKNIGLPGYRLLLHTIVNSGPGDETYGPRNILEGREAAPTLSGSFSEIDDIALDTLDALFAGTDIDILVAYVSLFSPEPSLTSRVVNRYKMREHIKTFNISGMGESIRSNWYCGKELSVILSNCQFPSCGFSMLLTNNGSANGKPVMKLDQLVRTHLGADDDAY</sequence>
<comment type="catalytic activity">
    <reaction evidence="2">
        <text>a very-long-chain acyl-CoA + malonyl-CoA + H(+) = a very-long-chain 3-oxoacyl-CoA + CO2 + CoA</text>
        <dbReference type="Rhea" id="RHEA:32727"/>
        <dbReference type="ChEBI" id="CHEBI:15378"/>
        <dbReference type="ChEBI" id="CHEBI:16526"/>
        <dbReference type="ChEBI" id="CHEBI:57287"/>
        <dbReference type="ChEBI" id="CHEBI:57384"/>
        <dbReference type="ChEBI" id="CHEBI:90725"/>
        <dbReference type="ChEBI" id="CHEBI:90736"/>
        <dbReference type="EC" id="2.3.1.199"/>
    </reaction>
</comment>
<dbReference type="Pfam" id="PF08392">
    <property type="entry name" value="FAE1_CUT1_RppA"/>
    <property type="match status" value="1"/>
</dbReference>
<keyword evidence="1" id="KW-0808">Transferase</keyword>
<dbReference type="PANTHER" id="PTHR31561">
    <property type="entry name" value="3-KETOACYL-COA SYNTHASE"/>
    <property type="match status" value="1"/>
</dbReference>
<dbReference type="SUPFAM" id="SSF53901">
    <property type="entry name" value="Thiolase-like"/>
    <property type="match status" value="1"/>
</dbReference>
<reference evidence="4" key="1">
    <citation type="submission" date="2022-08" db="EMBL/GenBank/DDBJ databases">
        <authorList>
            <person name="Gutierrez-Valencia J."/>
        </authorList>
    </citation>
    <scope>NUCLEOTIDE SEQUENCE</scope>
</reference>
<dbReference type="GO" id="GO:0006633">
    <property type="term" value="P:fatty acid biosynthetic process"/>
    <property type="evidence" value="ECO:0007669"/>
    <property type="project" value="InterPro"/>
</dbReference>